<accession>A0A4R3N161</accession>
<keyword evidence="2" id="KW-1185">Reference proteome</keyword>
<name>A0A4R3N161_9BACI</name>
<comment type="caution">
    <text evidence="1">The sequence shown here is derived from an EMBL/GenBank/DDBJ whole genome shotgun (WGS) entry which is preliminary data.</text>
</comment>
<dbReference type="EMBL" id="SMAN01000009">
    <property type="protein sequence ID" value="TCT22444.1"/>
    <property type="molecule type" value="Genomic_DNA"/>
</dbReference>
<dbReference type="RefSeq" id="WP_132371757.1">
    <property type="nucleotide sequence ID" value="NZ_SMAN01000009.1"/>
</dbReference>
<dbReference type="AlphaFoldDB" id="A0A4R3N161"/>
<sequence length="61" mass="7305">MNINELIQDYMNERNQYPESVNHLLDYCQQKYINGELPIHDYRILFKKLLDRGAVSAYQNA</sequence>
<evidence type="ECO:0000313" key="2">
    <source>
        <dbReference type="Proteomes" id="UP000294650"/>
    </source>
</evidence>
<dbReference type="Proteomes" id="UP000294650">
    <property type="component" value="Unassembled WGS sequence"/>
</dbReference>
<protein>
    <submittedName>
        <fullName evidence="1">YppF-like protein</fullName>
    </submittedName>
</protein>
<proteinExistence type="predicted"/>
<gene>
    <name evidence="1" type="ORF">EDD68_10991</name>
</gene>
<organism evidence="1 2">
    <name type="scientific">Melghiribacillus thermohalophilus</name>
    <dbReference type="NCBI Taxonomy" id="1324956"/>
    <lineage>
        <taxon>Bacteria</taxon>
        <taxon>Bacillati</taxon>
        <taxon>Bacillota</taxon>
        <taxon>Bacilli</taxon>
        <taxon>Bacillales</taxon>
        <taxon>Bacillaceae</taxon>
        <taxon>Melghiribacillus</taxon>
    </lineage>
</organism>
<reference evidence="1 2" key="1">
    <citation type="submission" date="2019-03" db="EMBL/GenBank/DDBJ databases">
        <title>Genomic Encyclopedia of Type Strains, Phase IV (KMG-IV): sequencing the most valuable type-strain genomes for metagenomic binning, comparative biology and taxonomic classification.</title>
        <authorList>
            <person name="Goeker M."/>
        </authorList>
    </citation>
    <scope>NUCLEOTIDE SEQUENCE [LARGE SCALE GENOMIC DNA]</scope>
    <source>
        <strain evidence="1 2">DSM 25894</strain>
    </source>
</reference>
<evidence type="ECO:0000313" key="1">
    <source>
        <dbReference type="EMBL" id="TCT22444.1"/>
    </source>
</evidence>
<dbReference type="OrthoDB" id="2691890at2"/>
<dbReference type="Pfam" id="PF14178">
    <property type="entry name" value="YppF"/>
    <property type="match status" value="1"/>
</dbReference>
<dbReference type="InterPro" id="IPR025553">
    <property type="entry name" value="YppF"/>
</dbReference>